<feature type="transmembrane region" description="Helical" evidence="6">
    <location>
        <begin position="44"/>
        <end position="66"/>
    </location>
</feature>
<dbReference type="EMBL" id="MUYF01000003">
    <property type="protein sequence ID" value="OOL81289.1"/>
    <property type="molecule type" value="Genomic_DNA"/>
</dbReference>
<gene>
    <name evidence="7" type="ORF">BWX42_05710</name>
</gene>
<dbReference type="PANTHER" id="PTHR30213:SF0">
    <property type="entry name" value="UPF0761 MEMBRANE PROTEIN YIHY"/>
    <property type="match status" value="1"/>
</dbReference>
<dbReference type="GO" id="GO:0005886">
    <property type="term" value="C:plasma membrane"/>
    <property type="evidence" value="ECO:0007669"/>
    <property type="project" value="UniProtKB-SubCell"/>
</dbReference>
<evidence type="ECO:0000256" key="3">
    <source>
        <dbReference type="ARBA" id="ARBA00022692"/>
    </source>
</evidence>
<feature type="transmembrane region" description="Helical" evidence="6">
    <location>
        <begin position="103"/>
        <end position="123"/>
    </location>
</feature>
<dbReference type="AlphaFoldDB" id="A0A1S8KNH9"/>
<proteinExistence type="predicted"/>
<dbReference type="NCBIfam" id="TIGR00765">
    <property type="entry name" value="yihY_not_rbn"/>
    <property type="match status" value="1"/>
</dbReference>
<organism evidence="7 8">
    <name type="scientific">Dolosigranulum pigrum</name>
    <dbReference type="NCBI Taxonomy" id="29394"/>
    <lineage>
        <taxon>Bacteria</taxon>
        <taxon>Bacillati</taxon>
        <taxon>Bacillota</taxon>
        <taxon>Bacilli</taxon>
        <taxon>Lactobacillales</taxon>
        <taxon>Carnobacteriaceae</taxon>
        <taxon>Dolosigranulum</taxon>
    </lineage>
</organism>
<evidence type="ECO:0008006" key="9">
    <source>
        <dbReference type="Google" id="ProtNLM"/>
    </source>
</evidence>
<dbReference type="Pfam" id="PF03631">
    <property type="entry name" value="Virul_fac_BrkB"/>
    <property type="match status" value="1"/>
</dbReference>
<evidence type="ECO:0000256" key="5">
    <source>
        <dbReference type="ARBA" id="ARBA00023136"/>
    </source>
</evidence>
<evidence type="ECO:0000256" key="6">
    <source>
        <dbReference type="SAM" id="Phobius"/>
    </source>
</evidence>
<feature type="transmembrane region" description="Helical" evidence="6">
    <location>
        <begin position="144"/>
        <end position="167"/>
    </location>
</feature>
<keyword evidence="5 6" id="KW-0472">Membrane</keyword>
<dbReference type="PANTHER" id="PTHR30213">
    <property type="entry name" value="INNER MEMBRANE PROTEIN YHJD"/>
    <property type="match status" value="1"/>
</dbReference>
<evidence type="ECO:0000256" key="2">
    <source>
        <dbReference type="ARBA" id="ARBA00022475"/>
    </source>
</evidence>
<keyword evidence="2" id="KW-1003">Cell membrane</keyword>
<feature type="transmembrane region" description="Helical" evidence="6">
    <location>
        <begin position="220"/>
        <end position="244"/>
    </location>
</feature>
<feature type="transmembrane region" description="Helical" evidence="6">
    <location>
        <begin position="187"/>
        <end position="208"/>
    </location>
</feature>
<evidence type="ECO:0000256" key="4">
    <source>
        <dbReference type="ARBA" id="ARBA00022989"/>
    </source>
</evidence>
<keyword evidence="3 6" id="KW-0812">Transmembrane</keyword>
<comment type="subcellular location">
    <subcellularLocation>
        <location evidence="1">Cell membrane</location>
        <topology evidence="1">Multi-pass membrane protein</topology>
    </subcellularLocation>
</comment>
<reference evidence="7 8" key="1">
    <citation type="submission" date="2017-01" db="EMBL/GenBank/DDBJ databases">
        <title>Complete Genome Sequence of Dolosigranulum pigrum isolated from a Patient with interstitial lung disease.</title>
        <authorList>
            <person name="Mukhopadhyay R."/>
            <person name="Joaquin J."/>
            <person name="Hogue R."/>
            <person name="Fitzgerald S."/>
            <person name="Jospin G."/>
            <person name="Eisen J.A."/>
            <person name="Chaturvedi V."/>
        </authorList>
    </citation>
    <scope>NUCLEOTIDE SEQUENCE [LARGE SCALE GENOMIC DNA]</scope>
    <source>
        <strain evidence="7 8">15S00348</strain>
    </source>
</reference>
<feature type="transmembrane region" description="Helical" evidence="6">
    <location>
        <begin position="256"/>
        <end position="283"/>
    </location>
</feature>
<evidence type="ECO:0000313" key="7">
    <source>
        <dbReference type="EMBL" id="OOL81289.1"/>
    </source>
</evidence>
<accession>A0A1S8KNH9</accession>
<protein>
    <recommendedName>
        <fullName evidence="9">YihY/virulence factor BrkB family protein</fullName>
    </recommendedName>
</protein>
<evidence type="ECO:0000256" key="1">
    <source>
        <dbReference type="ARBA" id="ARBA00004651"/>
    </source>
</evidence>
<name>A0A1S8KNH9_9LACT</name>
<keyword evidence="4 6" id="KW-1133">Transmembrane helix</keyword>
<comment type="caution">
    <text evidence="7">The sequence shown here is derived from an EMBL/GenBank/DDBJ whole genome shotgun (WGS) entry which is preliminary data.</text>
</comment>
<sequence>MTVQMKQAKKIEKKIPFKEKISRLIDVIMPNLTRASVGPDAAQLAYFILLSIIPMILILTNVVLLLPLETAEVLDIVHDLMPTDVFQVIEPTLESNLESGSGGAISIGVLAAFWSAGKVVSALRKSLDEIYGAMEKANFLVDRVLSVLVMFAIILLGSLGLFTFMFGEHILLFIQSIIGTRLPFIDLFLVLRWIVVAVLLPIVFIVVYHFVPNHHIEVKYAWPGAIFSSIGIIILSEFFTLYISLAGGDAVANATFGAFIALMIFLYFLNMIILFGGVLNAIVYEWQTYQSVAEFEREYNRQQEVENSDWPGYPQEWETTILRRKLYKASYLKKQNITQFTEIEGMTTQNDHD</sequence>
<evidence type="ECO:0000313" key="8">
    <source>
        <dbReference type="Proteomes" id="UP000190409"/>
    </source>
</evidence>
<dbReference type="InterPro" id="IPR017039">
    <property type="entry name" value="Virul_fac_BrkB"/>
</dbReference>
<dbReference type="Proteomes" id="UP000190409">
    <property type="component" value="Unassembled WGS sequence"/>
</dbReference>